<dbReference type="RefSeq" id="WP_071020583.1">
    <property type="nucleotide sequence ID" value="NZ_CP017755.1"/>
</dbReference>
<reference evidence="1 2" key="1">
    <citation type="submission" date="2016-10" db="EMBL/GenBank/DDBJ databases">
        <title>Complete genome sequences of three Cupriavidus strains isolated from various Malaysian environments.</title>
        <authorList>
            <person name="Abdullah A.A.-A."/>
            <person name="Shafie N.A.H."/>
            <person name="Lau N.S."/>
        </authorList>
    </citation>
    <scope>NUCLEOTIDE SEQUENCE [LARGE SCALE GENOMIC DNA]</scope>
    <source>
        <strain evidence="1 2">USMAA1020</strain>
    </source>
</reference>
<dbReference type="Gene3D" id="2.40.128.130">
    <property type="entry name" value="Autotransporter beta-domain"/>
    <property type="match status" value="1"/>
</dbReference>
<protein>
    <recommendedName>
        <fullName evidence="3">Hydrolase</fullName>
    </recommendedName>
</protein>
<name>A0ABM6FC69_9BURK</name>
<proteinExistence type="predicted"/>
<sequence>MLLQLLLLPAFVQAEESSVEWRQPRAGDTAADRDGMVAAAAVTGAATVAQDAPAAVASLGRPLAGATPSAGLGGTAEAAARKAESFTSPIPAQVEPVEYERQAAPVGGYGYSGVPGTSLAEREAALAARAGAEPPAMHVDDATTAIGFVDARSNAMSLAYDRVLPGAGGVTIQSRLQFAYQPGGGPGHPIFGDQLLDASAAGVAVRLYSAQPTRLAGVYPFVEADWWQNSRTQTINVNGTKVDADLLRGLFSVNVGAHGNTVSGMNLWLKVKAGHSGGATVGARYRW</sequence>
<accession>A0ABM6FC69</accession>
<gene>
    <name evidence="1" type="ORF">BKK80_26255</name>
</gene>
<evidence type="ECO:0000313" key="1">
    <source>
        <dbReference type="EMBL" id="AOZ09302.1"/>
    </source>
</evidence>
<dbReference type="EMBL" id="CP017755">
    <property type="protein sequence ID" value="AOZ09302.1"/>
    <property type="molecule type" value="Genomic_DNA"/>
</dbReference>
<evidence type="ECO:0008006" key="3">
    <source>
        <dbReference type="Google" id="ProtNLM"/>
    </source>
</evidence>
<organism evidence="1 2">
    <name type="scientific">Cupriavidus malaysiensis</name>
    <dbReference type="NCBI Taxonomy" id="367825"/>
    <lineage>
        <taxon>Bacteria</taxon>
        <taxon>Pseudomonadati</taxon>
        <taxon>Pseudomonadota</taxon>
        <taxon>Betaproteobacteria</taxon>
        <taxon>Burkholderiales</taxon>
        <taxon>Burkholderiaceae</taxon>
        <taxon>Cupriavidus</taxon>
    </lineage>
</organism>
<keyword evidence="2" id="KW-1185">Reference proteome</keyword>
<dbReference type="InterPro" id="IPR036709">
    <property type="entry name" value="Autotransporte_beta_dom_sf"/>
</dbReference>
<dbReference type="Proteomes" id="UP000177515">
    <property type="component" value="Chromosome 2"/>
</dbReference>
<evidence type="ECO:0000313" key="2">
    <source>
        <dbReference type="Proteomes" id="UP000177515"/>
    </source>
</evidence>